<feature type="disulfide bond" evidence="1">
    <location>
        <begin position="1007"/>
        <end position="1025"/>
    </location>
</feature>
<dbReference type="Proteomes" id="UP001165060">
    <property type="component" value="Unassembled WGS sequence"/>
</dbReference>
<dbReference type="Pfam" id="PF07699">
    <property type="entry name" value="Ephrin_rec_like"/>
    <property type="match status" value="2"/>
</dbReference>
<dbReference type="InterPro" id="IPR001368">
    <property type="entry name" value="TNFR/NGFR_Cys_rich_reg"/>
</dbReference>
<feature type="transmembrane region" description="Helical" evidence="2">
    <location>
        <begin position="1490"/>
        <end position="1513"/>
    </location>
</feature>
<feature type="repeat" description="TNFR-Cys" evidence="1">
    <location>
        <begin position="985"/>
        <end position="1025"/>
    </location>
</feature>
<organism evidence="4 5">
    <name type="scientific">Tetraparma gracilis</name>
    <dbReference type="NCBI Taxonomy" id="2962635"/>
    <lineage>
        <taxon>Eukaryota</taxon>
        <taxon>Sar</taxon>
        <taxon>Stramenopiles</taxon>
        <taxon>Ochrophyta</taxon>
        <taxon>Bolidophyceae</taxon>
        <taxon>Parmales</taxon>
        <taxon>Triparmaceae</taxon>
        <taxon>Tetraparma</taxon>
    </lineage>
</organism>
<keyword evidence="2" id="KW-0472">Membrane</keyword>
<feature type="disulfide bond" evidence="1">
    <location>
        <begin position="986"/>
        <end position="1001"/>
    </location>
</feature>
<reference evidence="4 5" key="1">
    <citation type="journal article" date="2023" name="Commun. Biol.">
        <title>Genome analysis of Parmales, the sister group of diatoms, reveals the evolutionary specialization of diatoms from phago-mixotrophs to photoautotrophs.</title>
        <authorList>
            <person name="Ban H."/>
            <person name="Sato S."/>
            <person name="Yoshikawa S."/>
            <person name="Yamada K."/>
            <person name="Nakamura Y."/>
            <person name="Ichinomiya M."/>
            <person name="Sato N."/>
            <person name="Blanc-Mathieu R."/>
            <person name="Endo H."/>
            <person name="Kuwata A."/>
            <person name="Ogata H."/>
        </authorList>
    </citation>
    <scope>NUCLEOTIDE SEQUENCE [LARGE SCALE GENOMIC DNA]</scope>
</reference>
<feature type="disulfide bond" evidence="1">
    <location>
        <begin position="1004"/>
        <end position="1017"/>
    </location>
</feature>
<proteinExistence type="predicted"/>
<feature type="transmembrane region" description="Helical" evidence="2">
    <location>
        <begin position="1357"/>
        <end position="1378"/>
    </location>
</feature>
<dbReference type="SMART" id="SM01411">
    <property type="entry name" value="Ephrin_rec_like"/>
    <property type="match status" value="14"/>
</dbReference>
<dbReference type="Gene3D" id="2.10.50.10">
    <property type="entry name" value="Tumor Necrosis Factor Receptor, subunit A, domain 2"/>
    <property type="match status" value="10"/>
</dbReference>
<protein>
    <recommendedName>
        <fullName evidence="3">TNFR-Cys domain-containing protein</fullName>
    </recommendedName>
</protein>
<dbReference type="SUPFAM" id="SSF57184">
    <property type="entry name" value="Growth factor receptor domain"/>
    <property type="match status" value="5"/>
</dbReference>
<evidence type="ECO:0000256" key="2">
    <source>
        <dbReference type="SAM" id="Phobius"/>
    </source>
</evidence>
<dbReference type="PROSITE" id="PS00652">
    <property type="entry name" value="TNFR_NGFR_1"/>
    <property type="match status" value="1"/>
</dbReference>
<feature type="domain" description="TNFR-Cys" evidence="3">
    <location>
        <begin position="985"/>
        <end position="1025"/>
    </location>
</feature>
<dbReference type="PROSITE" id="PS50050">
    <property type="entry name" value="TNFR_NGFR_2"/>
    <property type="match status" value="1"/>
</dbReference>
<dbReference type="SMART" id="SM00208">
    <property type="entry name" value="TNFR"/>
    <property type="match status" value="2"/>
</dbReference>
<evidence type="ECO:0000259" key="3">
    <source>
        <dbReference type="PROSITE" id="PS50050"/>
    </source>
</evidence>
<keyword evidence="1" id="KW-1015">Disulfide bond</keyword>
<feature type="transmembrane region" description="Helical" evidence="2">
    <location>
        <begin position="1398"/>
        <end position="1418"/>
    </location>
</feature>
<keyword evidence="2" id="KW-1133">Transmembrane helix</keyword>
<comment type="caution">
    <text evidence="4">The sequence shown here is derived from an EMBL/GenBank/DDBJ whole genome shotgun (WGS) entry which is preliminary data.</text>
</comment>
<dbReference type="PANTHER" id="PTHR46967">
    <property type="entry name" value="INSULIN-LIKE GROWTH FACTOR BINDING PROTEIN,N-TERMINAL"/>
    <property type="match status" value="1"/>
</dbReference>
<accession>A0ABQ6MX38</accession>
<dbReference type="PANTHER" id="PTHR46967:SF2">
    <property type="entry name" value="SUSHI, VON WILLEBRAND FACTOR TYPE A, EGF AND PENTRAXIN DOMAIN-CONTAINING PROTEIN 1-LIKE"/>
    <property type="match status" value="1"/>
</dbReference>
<dbReference type="InterPro" id="IPR009030">
    <property type="entry name" value="Growth_fac_rcpt_cys_sf"/>
</dbReference>
<keyword evidence="2" id="KW-0812">Transmembrane</keyword>
<evidence type="ECO:0000313" key="5">
    <source>
        <dbReference type="Proteomes" id="UP001165060"/>
    </source>
</evidence>
<sequence>MGIASTSCELCGMGFYQPNAGATTCLECPHGFTTSASLINQPHYSSVQCDSCPPGRYVTEDSTLCADCPGHYSALQDGTSESCSGCGAPWWDGEGDFVAIGDFVSECTPGKAFVFDYVELYELLFDLPNEQFWSQADGAGGGVVLKETVFSCDELGEEHWSGGDFCNFGSCPCKAAQPMLSVVKPLKLSCPNRNQQCVLSAAYSLSQRIMDINSPNTNYGSDTDGNMPVVVEWTTFTGGMPTGGDGNGAAIYCRGSVWLVIFGCAFVGNNADDRGGAIYIKGTTEGFVPQLFLENSFFAGNTDDNDERGDDLFVESADSTKNPLITVGSEWTGGVAPPGKFGSIEEMETIHGYATCDFWYPVYGCAGGEIDVLNNWFFMNCPKGKYTATWDEGWEECAMCPAGTYADEIMSTKCTPCPAGRYLDDDREILANHLSAENCLACPVGSASSSEGRATCPICEAGFYADTVGSTECTACDAGKFLSDSQLMHYWHASEANCLACNLGKFNPTFGAAQCTTCGAGKYVPTEQALECISCPKGKYIPDSFVPDPDFHDAEEDCRVCEAGTYIDSPGSSECATCAKGKFLPSGPAESHDSPADCIICPAGRYANGEAPMAVCDSCGAGMYLPDDAIQPDAHDSDSDCVSCGLGTYSAAAAVGACMVCPAGSYNAKAASPTDHDSVDDCETCGAGKFLDDDASLAENHDEENDCTTCMPGKYLDDPGGVGARNMHDSEADCTDCVAGKFLEDDSTDASLHDAEADCQVCLAGTYSFAASPQCELCPLGKYNEDATGDIYKHNNADDCLVCQPMFFANTTGSTKCRGCADGKSSQSGSAICGSCPAGYECDGDRLSPCAEGEFSNGAKDEDGQYCKTCEPGFKCPGGTDRNACAAGRFSSEPSSTTCNPCPAGTFQPATASSSCMTCTAGFFCPESSTTPIDCGSVAVFCPAEAGMVTGASTGYYTVGGDARNMRSEAECPAGHMCVGGVRTECEAGRTFQANRGQTTCLACATCSPGEEVAEGCTTTSDSTCRLCPAGTMSSDGTTCTTCDEVGHYSEAGASYCSIARAGTRALKDRVGFQTCGKDTFSAGEVDECSPCPALQHSAAGATSCASCPPGQQYNGMACESCVAGKASEDGGSCVDCTEPGSYSEPGAGYCDTALAGYKANANRTGTQLCEVNTYSNGRSDECTPCPEGAHSNPGAVACDQCGQGENYVAETNTCALCPVGKHSPKGGECAVCGGNEVSAEGQGACTPCGQHRHKFNHTHCTCDAGFVEDDEGGCTCEPGKMLVGGGCEGCEEGKFKVESGIHACSLCTKLIPDSVTMIQNSTSASDCICDRGRYLKDSACDVFGVCHRCAVSGTDVGGTIGLIFGLVLVGAGAFAFWHYGLAGKTTLKRRLTTGGKIMFVTYQILAALPSVIPDLALPENFKNLLQFTQFLNLNLFKIARVSCIAHRFNFWKMMMGMTVLPLVLIGTLVLVGHVRASSAVDPGAYKRQFYTVALCISYVVLPGVSTVIFQAFPCDTFDNGEEVLRADYSLSCNAQR</sequence>
<keyword evidence="5" id="KW-1185">Reference proteome</keyword>
<name>A0ABQ6MX38_9STRA</name>
<dbReference type="InterPro" id="IPR011641">
    <property type="entry name" value="Tyr-kin_ephrin_A/B_rcpt-like"/>
</dbReference>
<feature type="transmembrane region" description="Helical" evidence="2">
    <location>
        <begin position="1459"/>
        <end position="1478"/>
    </location>
</feature>
<gene>
    <name evidence="4" type="ORF">TeGR_g8035</name>
</gene>
<dbReference type="EMBL" id="BRYB01003307">
    <property type="protein sequence ID" value="GMI34372.1"/>
    <property type="molecule type" value="Genomic_DNA"/>
</dbReference>
<evidence type="ECO:0000313" key="4">
    <source>
        <dbReference type="EMBL" id="GMI34372.1"/>
    </source>
</evidence>
<evidence type="ECO:0000256" key="1">
    <source>
        <dbReference type="PROSITE-ProRule" id="PRU00206"/>
    </source>
</evidence>